<dbReference type="InterPro" id="IPR019775">
    <property type="entry name" value="WD40_repeat_CS"/>
</dbReference>
<reference evidence="10 11" key="1">
    <citation type="journal article" date="2020" name="IScience">
        <title>Genome Sequencing of the Endangered Kingdonia uniflora (Circaeasteraceae, Ranunculales) Reveals Potential Mechanisms of Evolutionary Specialization.</title>
        <authorList>
            <person name="Sun Y."/>
            <person name="Deng T."/>
            <person name="Zhang A."/>
            <person name="Moore M.J."/>
            <person name="Landis J.B."/>
            <person name="Lin N."/>
            <person name="Zhang H."/>
            <person name="Zhang X."/>
            <person name="Huang J."/>
            <person name="Zhang X."/>
            <person name="Sun H."/>
            <person name="Wang H."/>
        </authorList>
    </citation>
    <scope>NUCLEOTIDE SEQUENCE [LARGE SCALE GENOMIC DNA]</scope>
    <source>
        <strain evidence="10">TB1705</strain>
        <tissue evidence="10">Leaf</tissue>
    </source>
</reference>
<dbReference type="Gene3D" id="2.130.10.10">
    <property type="entry name" value="YVTN repeat-like/Quinoprotein amine dehydrogenase"/>
    <property type="match status" value="1"/>
</dbReference>
<evidence type="ECO:0000256" key="5">
    <source>
        <dbReference type="ARBA" id="ARBA00022737"/>
    </source>
</evidence>
<dbReference type="InterPro" id="IPR015943">
    <property type="entry name" value="WD40/YVTN_repeat-like_dom_sf"/>
</dbReference>
<dbReference type="GO" id="GO:0005634">
    <property type="term" value="C:nucleus"/>
    <property type="evidence" value="ECO:0007669"/>
    <property type="project" value="TreeGrafter"/>
</dbReference>
<comment type="function">
    <text evidence="1">Specifically binds 5-hydroxymethylcytosine (5hmC), suggesting that it acts as a specific reader of 5hmC.</text>
</comment>
<keyword evidence="11" id="KW-1185">Reference proteome</keyword>
<evidence type="ECO:0000256" key="7">
    <source>
        <dbReference type="ARBA" id="ARBA00023125"/>
    </source>
</evidence>
<dbReference type="InterPro" id="IPR036322">
    <property type="entry name" value="WD40_repeat_dom_sf"/>
</dbReference>
<keyword evidence="4 8" id="KW-0853">WD repeat</keyword>
<evidence type="ECO:0000256" key="3">
    <source>
        <dbReference type="ARBA" id="ARBA00021234"/>
    </source>
</evidence>
<evidence type="ECO:0000256" key="2">
    <source>
        <dbReference type="ARBA" id="ARBA00005434"/>
    </source>
</evidence>
<dbReference type="PROSITE" id="PS50294">
    <property type="entry name" value="WD_REPEATS_REGION"/>
    <property type="match status" value="1"/>
</dbReference>
<feature type="region of interest" description="Disordered" evidence="9">
    <location>
        <begin position="70"/>
        <end position="106"/>
    </location>
</feature>
<keyword evidence="6" id="KW-0227">DNA damage</keyword>
<protein>
    <recommendedName>
        <fullName evidence="3">WD repeat-containing protein 76</fullName>
    </recommendedName>
</protein>
<dbReference type="PANTHER" id="PTHR14773">
    <property type="entry name" value="WD REPEAT-CONTAINING PROTEIN 76"/>
    <property type="match status" value="1"/>
</dbReference>
<evidence type="ECO:0000256" key="1">
    <source>
        <dbReference type="ARBA" id="ARBA00002530"/>
    </source>
</evidence>
<dbReference type="Pfam" id="PF00400">
    <property type="entry name" value="WD40"/>
    <property type="match status" value="2"/>
</dbReference>
<dbReference type="AlphaFoldDB" id="A0A7J7NAV4"/>
<keyword evidence="7" id="KW-0238">DNA-binding</keyword>
<proteinExistence type="inferred from homology"/>
<organism evidence="10 11">
    <name type="scientific">Kingdonia uniflora</name>
    <dbReference type="NCBI Taxonomy" id="39325"/>
    <lineage>
        <taxon>Eukaryota</taxon>
        <taxon>Viridiplantae</taxon>
        <taxon>Streptophyta</taxon>
        <taxon>Embryophyta</taxon>
        <taxon>Tracheophyta</taxon>
        <taxon>Spermatophyta</taxon>
        <taxon>Magnoliopsida</taxon>
        <taxon>Ranunculales</taxon>
        <taxon>Circaeasteraceae</taxon>
        <taxon>Kingdonia</taxon>
    </lineage>
</organism>
<dbReference type="GO" id="GO:0006974">
    <property type="term" value="P:DNA damage response"/>
    <property type="evidence" value="ECO:0007669"/>
    <property type="project" value="UniProtKB-KW"/>
</dbReference>
<dbReference type="OrthoDB" id="9890280at2759"/>
<evidence type="ECO:0000256" key="4">
    <source>
        <dbReference type="ARBA" id="ARBA00022574"/>
    </source>
</evidence>
<dbReference type="InterPro" id="IPR001680">
    <property type="entry name" value="WD40_rpt"/>
</dbReference>
<dbReference type="GO" id="GO:0003677">
    <property type="term" value="F:DNA binding"/>
    <property type="evidence" value="ECO:0007669"/>
    <property type="project" value="UniProtKB-KW"/>
</dbReference>
<accession>A0A7J7NAV4</accession>
<sequence>MASETLTDYERRRLENIKRNEAVIASLRLHNTANELSSATKRSRIELKTYKTNNQKKPKSETPIVIRRSLRARGIPPDTQSAKGLEDDLVPSPVKTPNPNPPSGPISFRDAYLGDSSDRPLVGTVMEMAENAPLGYSVKRGDAMRSFDLGSLVLKQENIARVIPERTMTVKFLPSNDRTVIVVGDKGGYVAFWDVDCKEEDDGGYLYHPHKGPISGIQIQPFSLSKIYTSCYDGFIRLMDIEKELFDVVYSCNDCIYSLSQRPCEAKSLYFGEGGGLFNVWDERAGKSSNSMRLHEKRINTIDFNPENTNMMVTSSTDGTAYIWDLRNINSKRPKSLITVDHKRAVHSAYFSPSGNYLAITCVDDKVGLLSGVDFSDTSMIYHDNQTGRWISSFRAIWGWDDSHVFIGNMKRGMDVISTDDKLIKTLQSPYITAIPCRFAAHPYQVGTLAGATAGGQVYIWTQR</sequence>
<dbReference type="PANTHER" id="PTHR14773:SF0">
    <property type="entry name" value="WD REPEAT-CONTAINING PROTEIN 76"/>
    <property type="match status" value="1"/>
</dbReference>
<feature type="repeat" description="WD" evidence="8">
    <location>
        <begin position="292"/>
        <end position="328"/>
    </location>
</feature>
<name>A0A7J7NAV4_9MAGN</name>
<dbReference type="Proteomes" id="UP000541444">
    <property type="component" value="Unassembled WGS sequence"/>
</dbReference>
<gene>
    <name evidence="10" type="ORF">GIB67_010256</name>
</gene>
<evidence type="ECO:0000256" key="6">
    <source>
        <dbReference type="ARBA" id="ARBA00022763"/>
    </source>
</evidence>
<evidence type="ECO:0000313" key="10">
    <source>
        <dbReference type="EMBL" id="KAF6164286.1"/>
    </source>
</evidence>
<evidence type="ECO:0000256" key="9">
    <source>
        <dbReference type="SAM" id="MobiDB-lite"/>
    </source>
</evidence>
<evidence type="ECO:0000313" key="11">
    <source>
        <dbReference type="Proteomes" id="UP000541444"/>
    </source>
</evidence>
<comment type="caution">
    <text evidence="10">The sequence shown here is derived from an EMBL/GenBank/DDBJ whole genome shotgun (WGS) entry which is preliminary data.</text>
</comment>
<dbReference type="InterPro" id="IPR050853">
    <property type="entry name" value="WD_repeat_DNA-damage-binding"/>
</dbReference>
<dbReference type="PROSITE" id="PS50082">
    <property type="entry name" value="WD_REPEATS_2"/>
    <property type="match status" value="1"/>
</dbReference>
<feature type="compositionally biased region" description="Pro residues" evidence="9">
    <location>
        <begin position="94"/>
        <end position="104"/>
    </location>
</feature>
<dbReference type="SUPFAM" id="SSF50978">
    <property type="entry name" value="WD40 repeat-like"/>
    <property type="match status" value="1"/>
</dbReference>
<dbReference type="EMBL" id="JACGCM010000938">
    <property type="protein sequence ID" value="KAF6164286.1"/>
    <property type="molecule type" value="Genomic_DNA"/>
</dbReference>
<dbReference type="PROSITE" id="PS00678">
    <property type="entry name" value="WD_REPEATS_1"/>
    <property type="match status" value="1"/>
</dbReference>
<dbReference type="FunFam" id="2.130.10.10:FF:000180">
    <property type="entry name" value="WD repeat-containing protein 76"/>
    <property type="match status" value="1"/>
</dbReference>
<dbReference type="GO" id="GO:2000001">
    <property type="term" value="P:regulation of DNA damage checkpoint"/>
    <property type="evidence" value="ECO:0007669"/>
    <property type="project" value="TreeGrafter"/>
</dbReference>
<evidence type="ECO:0000256" key="8">
    <source>
        <dbReference type="PROSITE-ProRule" id="PRU00221"/>
    </source>
</evidence>
<dbReference type="SMART" id="SM00320">
    <property type="entry name" value="WD40"/>
    <property type="match status" value="4"/>
</dbReference>
<keyword evidence="5" id="KW-0677">Repeat</keyword>
<comment type="similarity">
    <text evidence="2">Belongs to the WD repeat DDB2/WDR76 family.</text>
</comment>